<comment type="caution">
    <text evidence="1">The sequence shown here is derived from an EMBL/GenBank/DDBJ whole genome shotgun (WGS) entry which is preliminary data.</text>
</comment>
<keyword evidence="2" id="KW-1185">Reference proteome</keyword>
<dbReference type="Proteomes" id="UP001055072">
    <property type="component" value="Unassembled WGS sequence"/>
</dbReference>
<reference evidence="1" key="1">
    <citation type="journal article" date="2021" name="Environ. Microbiol.">
        <title>Gene family expansions and transcriptome signatures uncover fungal adaptations to wood decay.</title>
        <authorList>
            <person name="Hage H."/>
            <person name="Miyauchi S."/>
            <person name="Viragh M."/>
            <person name="Drula E."/>
            <person name="Min B."/>
            <person name="Chaduli D."/>
            <person name="Navarro D."/>
            <person name="Favel A."/>
            <person name="Norest M."/>
            <person name="Lesage-Meessen L."/>
            <person name="Balint B."/>
            <person name="Merenyi Z."/>
            <person name="de Eugenio L."/>
            <person name="Morin E."/>
            <person name="Martinez A.T."/>
            <person name="Baldrian P."/>
            <person name="Stursova M."/>
            <person name="Martinez M.J."/>
            <person name="Novotny C."/>
            <person name="Magnuson J.K."/>
            <person name="Spatafora J.W."/>
            <person name="Maurice S."/>
            <person name="Pangilinan J."/>
            <person name="Andreopoulos W."/>
            <person name="LaButti K."/>
            <person name="Hundley H."/>
            <person name="Na H."/>
            <person name="Kuo A."/>
            <person name="Barry K."/>
            <person name="Lipzen A."/>
            <person name="Henrissat B."/>
            <person name="Riley R."/>
            <person name="Ahrendt S."/>
            <person name="Nagy L.G."/>
            <person name="Grigoriev I.V."/>
            <person name="Martin F."/>
            <person name="Rosso M.N."/>
        </authorList>
    </citation>
    <scope>NUCLEOTIDE SEQUENCE</scope>
    <source>
        <strain evidence="1">CBS 384.51</strain>
    </source>
</reference>
<protein>
    <submittedName>
        <fullName evidence="1">Major facilitator superfamily domain-containing protein</fullName>
    </submittedName>
</protein>
<sequence>MAVSLHDKQLPTPGGRSPYTTAPDTHSLTSPVSSKASSTSTLVEETSQSKVPQLSTCKLFFAHLGAAMTLFLATTDATIVSTILPSIAGQYNASQLEYTWVGVAYMLTQTALQPLYGKLSDLVGRKFVLYASMAIFVAGSLCCGCAQSMLWLIIARGFAGVGGGGIVSLVWTITSEIVDAESRAAWSQALSVTWSCSAIAGPLLGGVFSVYLNLPVCLLAFGVIFISLHGIQVGCKTQTISWKKFGNTFDFLGLLLFMSGSSCVVVGFSFASTLGWRNPLTLVLIIGGPVVLIIGGFYETHTRRAALFPRPAFTDLTTIIILLINLLHNFAFNAGTYYLALYFQTVGGLSPLKSGVSMLPYSLGSSIASVPVAWFISYWQKQRCDISAQKYAISLGLAISALGFGLMKTMDGYTARALQVIFPLCAGVGLGMLFHAPYQVFLSALKPLEMASGTSAFFLVRFTGATVGLAVAGTAFDARLSTQLPKELGSSFDLNQLKSIMPLELRVQISQAVASSIQTIWLICAPCLTLAFVISIFVRTRVQVQRPTEEEAQEKEAKLPALQNSVIGETVA</sequence>
<gene>
    <name evidence="1" type="ORF">BDY19DRAFT_982033</name>
</gene>
<accession>A0ACB8ULH9</accession>
<organism evidence="1 2">
    <name type="scientific">Irpex rosettiformis</name>
    <dbReference type="NCBI Taxonomy" id="378272"/>
    <lineage>
        <taxon>Eukaryota</taxon>
        <taxon>Fungi</taxon>
        <taxon>Dikarya</taxon>
        <taxon>Basidiomycota</taxon>
        <taxon>Agaricomycotina</taxon>
        <taxon>Agaricomycetes</taxon>
        <taxon>Polyporales</taxon>
        <taxon>Irpicaceae</taxon>
        <taxon>Irpex</taxon>
    </lineage>
</organism>
<name>A0ACB8ULH9_9APHY</name>
<dbReference type="EMBL" id="MU274900">
    <property type="protein sequence ID" value="KAI0094555.1"/>
    <property type="molecule type" value="Genomic_DNA"/>
</dbReference>
<evidence type="ECO:0000313" key="2">
    <source>
        <dbReference type="Proteomes" id="UP001055072"/>
    </source>
</evidence>
<evidence type="ECO:0000313" key="1">
    <source>
        <dbReference type="EMBL" id="KAI0094555.1"/>
    </source>
</evidence>
<proteinExistence type="predicted"/>